<dbReference type="GO" id="GO:0016787">
    <property type="term" value="F:hydrolase activity"/>
    <property type="evidence" value="ECO:0007669"/>
    <property type="project" value="UniProtKB-KW"/>
</dbReference>
<evidence type="ECO:0000256" key="1">
    <source>
        <dbReference type="SAM" id="Phobius"/>
    </source>
</evidence>
<feature type="domain" description="Amidohydrolase 3" evidence="2">
    <location>
        <begin position="17"/>
        <end position="288"/>
    </location>
</feature>
<dbReference type="PANTHER" id="PTHR22642">
    <property type="entry name" value="IMIDAZOLONEPROPIONASE"/>
    <property type="match status" value="1"/>
</dbReference>
<dbReference type="Gene3D" id="3.20.20.140">
    <property type="entry name" value="Metal-dependent hydrolases"/>
    <property type="match status" value="1"/>
</dbReference>
<accession>A0A5C3KCG0</accession>
<reference evidence="3 4" key="1">
    <citation type="journal article" date="2019" name="Nat. Ecol. Evol.">
        <title>Megaphylogeny resolves global patterns of mushroom evolution.</title>
        <authorList>
            <person name="Varga T."/>
            <person name="Krizsan K."/>
            <person name="Foldi C."/>
            <person name="Dima B."/>
            <person name="Sanchez-Garcia M."/>
            <person name="Sanchez-Ramirez S."/>
            <person name="Szollosi G.J."/>
            <person name="Szarkandi J.G."/>
            <person name="Papp V."/>
            <person name="Albert L."/>
            <person name="Andreopoulos W."/>
            <person name="Angelini C."/>
            <person name="Antonin V."/>
            <person name="Barry K.W."/>
            <person name="Bougher N.L."/>
            <person name="Buchanan P."/>
            <person name="Buyck B."/>
            <person name="Bense V."/>
            <person name="Catcheside P."/>
            <person name="Chovatia M."/>
            <person name="Cooper J."/>
            <person name="Damon W."/>
            <person name="Desjardin D."/>
            <person name="Finy P."/>
            <person name="Geml J."/>
            <person name="Haridas S."/>
            <person name="Hughes K."/>
            <person name="Justo A."/>
            <person name="Karasinski D."/>
            <person name="Kautmanova I."/>
            <person name="Kiss B."/>
            <person name="Kocsube S."/>
            <person name="Kotiranta H."/>
            <person name="LaButti K.M."/>
            <person name="Lechner B.E."/>
            <person name="Liimatainen K."/>
            <person name="Lipzen A."/>
            <person name="Lukacs Z."/>
            <person name="Mihaltcheva S."/>
            <person name="Morgado L.N."/>
            <person name="Niskanen T."/>
            <person name="Noordeloos M.E."/>
            <person name="Ohm R.A."/>
            <person name="Ortiz-Santana B."/>
            <person name="Ovrebo C."/>
            <person name="Racz N."/>
            <person name="Riley R."/>
            <person name="Savchenko A."/>
            <person name="Shiryaev A."/>
            <person name="Soop K."/>
            <person name="Spirin V."/>
            <person name="Szebenyi C."/>
            <person name="Tomsovsky M."/>
            <person name="Tulloss R.E."/>
            <person name="Uehling J."/>
            <person name="Grigoriev I.V."/>
            <person name="Vagvolgyi C."/>
            <person name="Papp T."/>
            <person name="Martin F.M."/>
            <person name="Miettinen O."/>
            <person name="Hibbett D.S."/>
            <person name="Nagy L.G."/>
        </authorList>
    </citation>
    <scope>NUCLEOTIDE SEQUENCE [LARGE SCALE GENOMIC DNA]</scope>
    <source>
        <strain evidence="3 4">CBS 121175</strain>
    </source>
</reference>
<keyword evidence="3" id="KW-0378">Hydrolase</keyword>
<feature type="non-terminal residue" evidence="3">
    <location>
        <position position="1"/>
    </location>
</feature>
<sequence>RVAHYVQSNPDILADEGGIVEGWGWDHVAFEGGKMPTASDLSSYPVFANRQIILSSKDGHATWVSQATLDANGPYPADVDGGVIVRDAQGNLTGAFIDTAMTLIRSPVITPQMQHRRFTNTIRDALSFGLTSLHDAGFIFRWISSLGAQSKRHAGLPLRIYGMSFFNVSAIDVHSFSSPPSPSSSSNEAYWGSTRRKVDDMDGETRLSLRSVKIFADGALRTMGAALYEPYADDPSTSGSMRLSVEVLNAIVPHFLEDGWQVKVHAIGERANGLVLDASELALHNLGLANFNDFNDVVGAFFLCFSWLWFYLRFHWWDMWFWVWSWYV</sequence>
<gene>
    <name evidence="3" type="ORF">FA15DRAFT_605296</name>
</gene>
<evidence type="ECO:0000259" key="2">
    <source>
        <dbReference type="Pfam" id="PF07969"/>
    </source>
</evidence>
<dbReference type="Gene3D" id="3.10.310.70">
    <property type="match status" value="1"/>
</dbReference>
<dbReference type="EMBL" id="ML210526">
    <property type="protein sequence ID" value="TFK17343.1"/>
    <property type="molecule type" value="Genomic_DNA"/>
</dbReference>
<evidence type="ECO:0000313" key="3">
    <source>
        <dbReference type="EMBL" id="TFK17343.1"/>
    </source>
</evidence>
<evidence type="ECO:0000313" key="4">
    <source>
        <dbReference type="Proteomes" id="UP000307440"/>
    </source>
</evidence>
<keyword evidence="1" id="KW-0812">Transmembrane</keyword>
<dbReference type="InterPro" id="IPR013108">
    <property type="entry name" value="Amidohydro_3"/>
</dbReference>
<dbReference type="AlphaFoldDB" id="A0A5C3KCG0"/>
<proteinExistence type="predicted"/>
<dbReference type="STRING" id="230819.A0A5C3KCG0"/>
<dbReference type="Pfam" id="PF07969">
    <property type="entry name" value="Amidohydro_3"/>
    <property type="match status" value="1"/>
</dbReference>
<feature type="transmembrane region" description="Helical" evidence="1">
    <location>
        <begin position="294"/>
        <end position="312"/>
    </location>
</feature>
<dbReference type="PANTHER" id="PTHR22642:SF2">
    <property type="entry name" value="PROTEIN LONG AFTER FAR-RED 3"/>
    <property type="match status" value="1"/>
</dbReference>
<dbReference type="OrthoDB" id="3501663at2759"/>
<dbReference type="SUPFAM" id="SSF51556">
    <property type="entry name" value="Metallo-dependent hydrolases"/>
    <property type="match status" value="1"/>
</dbReference>
<protein>
    <submittedName>
        <fullName evidence="3">Amidohydrolase 3</fullName>
    </submittedName>
</protein>
<name>A0A5C3KCG0_COPMA</name>
<dbReference type="InterPro" id="IPR032466">
    <property type="entry name" value="Metal_Hydrolase"/>
</dbReference>
<organism evidence="3 4">
    <name type="scientific">Coprinopsis marcescibilis</name>
    <name type="common">Agaric fungus</name>
    <name type="synonym">Psathyrella marcescibilis</name>
    <dbReference type="NCBI Taxonomy" id="230819"/>
    <lineage>
        <taxon>Eukaryota</taxon>
        <taxon>Fungi</taxon>
        <taxon>Dikarya</taxon>
        <taxon>Basidiomycota</taxon>
        <taxon>Agaricomycotina</taxon>
        <taxon>Agaricomycetes</taxon>
        <taxon>Agaricomycetidae</taxon>
        <taxon>Agaricales</taxon>
        <taxon>Agaricineae</taxon>
        <taxon>Psathyrellaceae</taxon>
        <taxon>Coprinopsis</taxon>
    </lineage>
</organism>
<dbReference type="Proteomes" id="UP000307440">
    <property type="component" value="Unassembled WGS sequence"/>
</dbReference>
<keyword evidence="1" id="KW-1133">Transmembrane helix</keyword>
<keyword evidence="1" id="KW-0472">Membrane</keyword>
<keyword evidence="4" id="KW-1185">Reference proteome</keyword>